<feature type="domain" description="C2H2-type" evidence="13">
    <location>
        <begin position="348"/>
        <end position="375"/>
    </location>
</feature>
<dbReference type="Pfam" id="PF07776">
    <property type="entry name" value="zf-AD"/>
    <property type="match status" value="1"/>
</dbReference>
<gene>
    <name evidence="15" type="ORF">HERILL_LOCUS9621</name>
</gene>
<keyword evidence="4" id="KW-0677">Repeat</keyword>
<evidence type="ECO:0000256" key="10">
    <source>
        <dbReference type="ARBA" id="ARBA00023242"/>
    </source>
</evidence>
<comment type="subcellular location">
    <subcellularLocation>
        <location evidence="1">Nucleus</location>
    </subcellularLocation>
</comment>
<evidence type="ECO:0000256" key="7">
    <source>
        <dbReference type="ARBA" id="ARBA00023015"/>
    </source>
</evidence>
<comment type="similarity">
    <text evidence="2">Belongs to the krueppel C2H2-type zinc-finger protein family.</text>
</comment>
<dbReference type="SMART" id="SM00868">
    <property type="entry name" value="zf-AD"/>
    <property type="match status" value="1"/>
</dbReference>
<dbReference type="GO" id="GO:0000981">
    <property type="term" value="F:DNA-binding transcription factor activity, RNA polymerase II-specific"/>
    <property type="evidence" value="ECO:0007669"/>
    <property type="project" value="TreeGrafter"/>
</dbReference>
<evidence type="ECO:0000256" key="9">
    <source>
        <dbReference type="ARBA" id="ARBA00023163"/>
    </source>
</evidence>
<feature type="binding site" evidence="12">
    <location>
        <position position="69"/>
    </location>
    <ligand>
        <name>Zn(2+)</name>
        <dbReference type="ChEBI" id="CHEBI:29105"/>
    </ligand>
</feature>
<protein>
    <submittedName>
        <fullName evidence="15">Uncharacterized protein</fullName>
    </submittedName>
</protein>
<dbReference type="PANTHER" id="PTHR14196:SF12">
    <property type="entry name" value="ZINC FINGER PROTEIN 208-LIKE"/>
    <property type="match status" value="1"/>
</dbReference>
<dbReference type="SUPFAM" id="SSF57716">
    <property type="entry name" value="Glucocorticoid receptor-like (DNA-binding domain)"/>
    <property type="match status" value="1"/>
</dbReference>
<dbReference type="FunFam" id="3.30.160.60:FF:001289">
    <property type="entry name" value="Zinc finger protein 574"/>
    <property type="match status" value="1"/>
</dbReference>
<keyword evidence="9" id="KW-0804">Transcription</keyword>
<feature type="domain" description="C2H2-type" evidence="13">
    <location>
        <begin position="435"/>
        <end position="458"/>
    </location>
</feature>
<organism evidence="15 16">
    <name type="scientific">Hermetia illucens</name>
    <name type="common">Black soldier fly</name>
    <dbReference type="NCBI Taxonomy" id="343691"/>
    <lineage>
        <taxon>Eukaryota</taxon>
        <taxon>Metazoa</taxon>
        <taxon>Ecdysozoa</taxon>
        <taxon>Arthropoda</taxon>
        <taxon>Hexapoda</taxon>
        <taxon>Insecta</taxon>
        <taxon>Pterygota</taxon>
        <taxon>Neoptera</taxon>
        <taxon>Endopterygota</taxon>
        <taxon>Diptera</taxon>
        <taxon>Brachycera</taxon>
        <taxon>Stratiomyomorpha</taxon>
        <taxon>Stratiomyidae</taxon>
        <taxon>Hermetiinae</taxon>
        <taxon>Hermetia</taxon>
    </lineage>
</organism>
<feature type="domain" description="C2H2-type" evidence="13">
    <location>
        <begin position="404"/>
        <end position="432"/>
    </location>
</feature>
<sequence length="829" mass="94147">MTYRITNGIRLASICRICLRSGQCLHPVIDSVVPNFHAPPIAVIQLWKIFDELLLSHGPNFPDSICGDCLHSIQSHYLFMLKCEEADALLKGINQLNSPLTRFHRNIQNPTHSKSDPRKQCKVPDPIGKHPEGRITAQLRLAGQASPKYKRLRKNAAISTRKRELLRRRILRSSFRKIQSNLKQSRKNTKMRHSRKQGFIQCKGNKTKNKIKTTNVTRLNGKPRKGRISRIPKSENNDFVLTPLQSTSAPTSEVIKPEPAAVVDSSGDAKSQNQTPHFVKYINRDGKVIKVWECGICSRNFQHQYTLMRHLPTHTNVRNFVCNECGKAFRQLSTLSQHRAIHSVERPYACETCNKSFNRISTLISHRKTHSDVKPFRCHMCHKGFHQKGNLRNHIYIHTNERPYRCTVCNKGFNQMSNLVCHTQKSHSSEFGSIWTCDRCNMSFSKRTLLRAHELETHHIQGTNIKSTRPKLANNRKSATTTSDDSTMDLDAGNEFCKSEISENGILIPAIDTDAMKIARANKEMPFAVLHFFEGPPLLVRIVDYGNQSLLRPTKNEDFISLKNQQAEQIEKVCVPIVAAVYQTLNVAGRPEFKVMPPKNIYKFINHHQSISLNCDNNNEGEREASKPDEIIPAANIISLTPPQIPSDLRDVTENLETPLFESLTHVKDEPSNMDENSMEFNPGASMGEKPRAIAIVEESNWWKRHTKTDPYEEVDAFSETFQNIATGSLLTPKKITESDIMPDQNASILDLSEARNPLLCHGQQISNNNNDNIFNYNSLMNYDFGNNISNILDAFRSEGMDASMIKSLFSENPGLLHDFNECLSEILP</sequence>
<keyword evidence="10" id="KW-0539">Nucleus</keyword>
<dbReference type="Pfam" id="PF00096">
    <property type="entry name" value="zf-C2H2"/>
    <property type="match status" value="2"/>
</dbReference>
<keyword evidence="16" id="KW-1185">Reference proteome</keyword>
<evidence type="ECO:0000256" key="4">
    <source>
        <dbReference type="ARBA" id="ARBA00022737"/>
    </source>
</evidence>
<proteinExistence type="inferred from homology"/>
<dbReference type="GO" id="GO:0000977">
    <property type="term" value="F:RNA polymerase II transcription regulatory region sequence-specific DNA binding"/>
    <property type="evidence" value="ECO:0007669"/>
    <property type="project" value="TreeGrafter"/>
</dbReference>
<dbReference type="GO" id="GO:0008270">
    <property type="term" value="F:zinc ion binding"/>
    <property type="evidence" value="ECO:0007669"/>
    <property type="project" value="UniProtKB-UniRule"/>
</dbReference>
<dbReference type="Proteomes" id="UP000594454">
    <property type="component" value="Chromosome 4"/>
</dbReference>
<dbReference type="InterPro" id="IPR012934">
    <property type="entry name" value="Znf_AD"/>
</dbReference>
<evidence type="ECO:0000256" key="12">
    <source>
        <dbReference type="PROSITE-ProRule" id="PRU01263"/>
    </source>
</evidence>
<keyword evidence="6 12" id="KW-0862">Zinc</keyword>
<accession>A0A7R8YWK0</accession>
<evidence type="ECO:0000256" key="5">
    <source>
        <dbReference type="ARBA" id="ARBA00022771"/>
    </source>
</evidence>
<dbReference type="InParanoid" id="A0A7R8YWK0"/>
<feature type="domain" description="C2H2-type" evidence="13">
    <location>
        <begin position="292"/>
        <end position="319"/>
    </location>
</feature>
<keyword evidence="7" id="KW-0805">Transcription regulation</keyword>
<dbReference type="AlphaFoldDB" id="A0A7R8YWK0"/>
<evidence type="ECO:0000256" key="11">
    <source>
        <dbReference type="PROSITE-ProRule" id="PRU00042"/>
    </source>
</evidence>
<dbReference type="Gene3D" id="3.30.160.60">
    <property type="entry name" value="Classic Zinc Finger"/>
    <property type="match status" value="4"/>
</dbReference>
<dbReference type="OrthoDB" id="8922241at2759"/>
<evidence type="ECO:0000256" key="2">
    <source>
        <dbReference type="ARBA" id="ARBA00006991"/>
    </source>
</evidence>
<reference evidence="15 16" key="1">
    <citation type="submission" date="2020-11" db="EMBL/GenBank/DDBJ databases">
        <authorList>
            <person name="Wallbank WR R."/>
            <person name="Pardo Diaz C."/>
            <person name="Kozak K."/>
            <person name="Martin S."/>
            <person name="Jiggins C."/>
            <person name="Moest M."/>
            <person name="Warren A I."/>
            <person name="Generalovic N T."/>
            <person name="Byers J.R.P. K."/>
            <person name="Montejo-Kovacevich G."/>
            <person name="Yen C E."/>
        </authorList>
    </citation>
    <scope>NUCLEOTIDE SEQUENCE [LARGE SCALE GENOMIC DNA]</scope>
</reference>
<feature type="domain" description="C2H2-type" evidence="13">
    <location>
        <begin position="376"/>
        <end position="403"/>
    </location>
</feature>
<dbReference type="FunFam" id="3.30.160.60:FF:000512">
    <property type="entry name" value="zinc finger protein 197 isoform X1"/>
    <property type="match status" value="1"/>
</dbReference>
<dbReference type="PANTHER" id="PTHR14196">
    <property type="entry name" value="ODD-SKIPPED - RELATED"/>
    <property type="match status" value="1"/>
</dbReference>
<dbReference type="InterPro" id="IPR036236">
    <property type="entry name" value="Znf_C2H2_sf"/>
</dbReference>
<dbReference type="SMART" id="SM00355">
    <property type="entry name" value="ZnF_C2H2"/>
    <property type="match status" value="6"/>
</dbReference>
<dbReference type="PROSITE" id="PS00028">
    <property type="entry name" value="ZINC_FINGER_C2H2_1"/>
    <property type="match status" value="5"/>
</dbReference>
<evidence type="ECO:0000256" key="6">
    <source>
        <dbReference type="ARBA" id="ARBA00022833"/>
    </source>
</evidence>
<keyword evidence="5 11" id="KW-0863">Zinc-finger</keyword>
<name>A0A7R8YWK0_HERIL</name>
<dbReference type="GO" id="GO:0005634">
    <property type="term" value="C:nucleus"/>
    <property type="evidence" value="ECO:0007669"/>
    <property type="project" value="UniProtKB-SubCell"/>
</dbReference>
<feature type="binding site" evidence="12">
    <location>
        <position position="18"/>
    </location>
    <ligand>
        <name>Zn(2+)</name>
        <dbReference type="ChEBI" id="CHEBI:29105"/>
    </ligand>
</feature>
<evidence type="ECO:0000313" key="15">
    <source>
        <dbReference type="EMBL" id="CAD7086881.1"/>
    </source>
</evidence>
<dbReference type="EMBL" id="LR899012">
    <property type="protein sequence ID" value="CAD7086881.1"/>
    <property type="molecule type" value="Genomic_DNA"/>
</dbReference>
<dbReference type="PROSITE" id="PS51915">
    <property type="entry name" value="ZAD"/>
    <property type="match status" value="1"/>
</dbReference>
<dbReference type="FunFam" id="3.30.160.60:FF:001049">
    <property type="entry name" value="zinc finger protein 319"/>
    <property type="match status" value="1"/>
</dbReference>
<dbReference type="FunFam" id="3.30.160.60:FF:000047">
    <property type="entry name" value="zinc finger protein OZF"/>
    <property type="match status" value="1"/>
</dbReference>
<evidence type="ECO:0000259" key="14">
    <source>
        <dbReference type="PROSITE" id="PS51915"/>
    </source>
</evidence>
<feature type="binding site" evidence="12">
    <location>
        <position position="66"/>
    </location>
    <ligand>
        <name>Zn(2+)</name>
        <dbReference type="ChEBI" id="CHEBI:29105"/>
    </ligand>
</feature>
<evidence type="ECO:0000313" key="16">
    <source>
        <dbReference type="Proteomes" id="UP000594454"/>
    </source>
</evidence>
<keyword evidence="3 12" id="KW-0479">Metal-binding</keyword>
<dbReference type="PROSITE" id="PS50157">
    <property type="entry name" value="ZINC_FINGER_C2H2_2"/>
    <property type="match status" value="6"/>
</dbReference>
<evidence type="ECO:0000259" key="13">
    <source>
        <dbReference type="PROSITE" id="PS50157"/>
    </source>
</evidence>
<evidence type="ECO:0000256" key="1">
    <source>
        <dbReference type="ARBA" id="ARBA00004123"/>
    </source>
</evidence>
<keyword evidence="8" id="KW-0238">DNA-binding</keyword>
<evidence type="ECO:0000256" key="8">
    <source>
        <dbReference type="ARBA" id="ARBA00023125"/>
    </source>
</evidence>
<dbReference type="InterPro" id="IPR050717">
    <property type="entry name" value="C2H2-ZF_Transcription_Reg"/>
</dbReference>
<dbReference type="InterPro" id="IPR013087">
    <property type="entry name" value="Znf_C2H2_type"/>
</dbReference>
<dbReference type="Pfam" id="PF13912">
    <property type="entry name" value="zf-C2H2_6"/>
    <property type="match status" value="2"/>
</dbReference>
<feature type="domain" description="C2H2-type" evidence="13">
    <location>
        <begin position="320"/>
        <end position="347"/>
    </location>
</feature>
<feature type="domain" description="ZAD" evidence="14">
    <location>
        <begin position="13"/>
        <end position="93"/>
    </location>
</feature>
<dbReference type="Pfam" id="PF12874">
    <property type="entry name" value="zf-met"/>
    <property type="match status" value="1"/>
</dbReference>
<feature type="binding site" evidence="12">
    <location>
        <position position="15"/>
    </location>
    <ligand>
        <name>Zn(2+)</name>
        <dbReference type="ChEBI" id="CHEBI:29105"/>
    </ligand>
</feature>
<dbReference type="SUPFAM" id="SSF57667">
    <property type="entry name" value="beta-beta-alpha zinc fingers"/>
    <property type="match status" value="3"/>
</dbReference>
<evidence type="ECO:0000256" key="3">
    <source>
        <dbReference type="ARBA" id="ARBA00022723"/>
    </source>
</evidence>